<dbReference type="PROSITE" id="PS50879">
    <property type="entry name" value="RNASE_H_1"/>
    <property type="match status" value="2"/>
</dbReference>
<proteinExistence type="predicted"/>
<comment type="caution">
    <text evidence="3">The sequence shown here is derived from an EMBL/GenBank/DDBJ whole genome shotgun (WGS) entry which is preliminary data.</text>
</comment>
<name>A0ABN9WDI1_9DINO</name>
<feature type="region of interest" description="Disordered" evidence="1">
    <location>
        <begin position="3165"/>
        <end position="3185"/>
    </location>
</feature>
<feature type="compositionally biased region" description="Acidic residues" evidence="1">
    <location>
        <begin position="548"/>
        <end position="560"/>
    </location>
</feature>
<feature type="compositionally biased region" description="Basic and acidic residues" evidence="1">
    <location>
        <begin position="74"/>
        <end position="89"/>
    </location>
</feature>
<dbReference type="InterPro" id="IPR036397">
    <property type="entry name" value="RNaseH_sf"/>
</dbReference>
<feature type="region of interest" description="Disordered" evidence="1">
    <location>
        <begin position="538"/>
        <end position="561"/>
    </location>
</feature>
<feature type="compositionally biased region" description="Basic and acidic residues" evidence="1">
    <location>
        <begin position="1736"/>
        <end position="1755"/>
    </location>
</feature>
<feature type="region of interest" description="Disordered" evidence="1">
    <location>
        <begin position="74"/>
        <end position="97"/>
    </location>
</feature>
<feature type="region of interest" description="Disordered" evidence="1">
    <location>
        <begin position="115"/>
        <end position="146"/>
    </location>
</feature>
<feature type="compositionally biased region" description="Basic and acidic residues" evidence="1">
    <location>
        <begin position="538"/>
        <end position="547"/>
    </location>
</feature>
<feature type="domain" description="RNase H type-1" evidence="2">
    <location>
        <begin position="1342"/>
        <end position="1512"/>
    </location>
</feature>
<dbReference type="EMBL" id="CAUYUJ010018350">
    <property type="protein sequence ID" value="CAK0882889.1"/>
    <property type="molecule type" value="Genomic_DNA"/>
</dbReference>
<organism evidence="3 4">
    <name type="scientific">Prorocentrum cordatum</name>
    <dbReference type="NCBI Taxonomy" id="2364126"/>
    <lineage>
        <taxon>Eukaryota</taxon>
        <taxon>Sar</taxon>
        <taxon>Alveolata</taxon>
        <taxon>Dinophyceae</taxon>
        <taxon>Prorocentrales</taxon>
        <taxon>Prorocentraceae</taxon>
        <taxon>Prorocentrum</taxon>
    </lineage>
</organism>
<dbReference type="InterPro" id="IPR012337">
    <property type="entry name" value="RNaseH-like_sf"/>
</dbReference>
<keyword evidence="4" id="KW-1185">Reference proteome</keyword>
<feature type="region of interest" description="Disordered" evidence="1">
    <location>
        <begin position="1733"/>
        <end position="1755"/>
    </location>
</feature>
<evidence type="ECO:0000313" key="4">
    <source>
        <dbReference type="Proteomes" id="UP001189429"/>
    </source>
</evidence>
<feature type="region of interest" description="Disordered" evidence="1">
    <location>
        <begin position="40"/>
        <end position="61"/>
    </location>
</feature>
<feature type="compositionally biased region" description="Basic and acidic residues" evidence="1">
    <location>
        <begin position="2247"/>
        <end position="2257"/>
    </location>
</feature>
<feature type="region of interest" description="Disordered" evidence="1">
    <location>
        <begin position="1551"/>
        <end position="1574"/>
    </location>
</feature>
<feature type="compositionally biased region" description="Acidic residues" evidence="1">
    <location>
        <begin position="2258"/>
        <end position="2270"/>
    </location>
</feature>
<evidence type="ECO:0000313" key="3">
    <source>
        <dbReference type="EMBL" id="CAK0882889.1"/>
    </source>
</evidence>
<feature type="region of interest" description="Disordered" evidence="1">
    <location>
        <begin position="2247"/>
        <end position="2272"/>
    </location>
</feature>
<accession>A0ABN9WDI1</accession>
<feature type="domain" description="RNase H type-1" evidence="2">
    <location>
        <begin position="2981"/>
        <end position="3126"/>
    </location>
</feature>
<dbReference type="Gene3D" id="3.30.420.10">
    <property type="entry name" value="Ribonuclease H-like superfamily/Ribonuclease H"/>
    <property type="match status" value="2"/>
</dbReference>
<feature type="region of interest" description="Disordered" evidence="1">
    <location>
        <begin position="1834"/>
        <end position="1871"/>
    </location>
</feature>
<dbReference type="InterPro" id="IPR002156">
    <property type="entry name" value="RNaseH_domain"/>
</dbReference>
<dbReference type="InterPro" id="IPR036691">
    <property type="entry name" value="Endo/exonu/phosph_ase_sf"/>
</dbReference>
<evidence type="ECO:0000259" key="2">
    <source>
        <dbReference type="PROSITE" id="PS50879"/>
    </source>
</evidence>
<dbReference type="Proteomes" id="UP001189429">
    <property type="component" value="Unassembled WGS sequence"/>
</dbReference>
<gene>
    <name evidence="3" type="ORF">PCOR1329_LOCUS65275</name>
</gene>
<reference evidence="3" key="1">
    <citation type="submission" date="2023-10" db="EMBL/GenBank/DDBJ databases">
        <authorList>
            <person name="Chen Y."/>
            <person name="Shah S."/>
            <person name="Dougan E. K."/>
            <person name="Thang M."/>
            <person name="Chan C."/>
        </authorList>
    </citation>
    <scope>NUCLEOTIDE SEQUENCE [LARGE SCALE GENOMIC DNA]</scope>
</reference>
<dbReference type="Gene3D" id="3.60.10.10">
    <property type="entry name" value="Endonuclease/exonuclease/phosphatase"/>
    <property type="match status" value="2"/>
</dbReference>
<sequence length="3292" mass="368052">MHVQGNIDIAQKEVDDLQAAVDSGSDIPRCFSECKLVRERNKTQAQRERTQGRVEKLEPEIKEAQEKLDREKALLARQDDKIPKADVPKPGKGWGAAAPSLEQAKKCLRDQETDTEIAEAKKEADAAAREAAHDKQQRNKRRAEEEIKQELVSFPQNADATQITKIMQEAEQGRGFSTINANSIGTLERNMRPIRYTYKYPIIMAQELQANEHSISCFTQRMQKEGWRGADTWDISPRESRGRLAIGWVRALGKDLGKEGIALGAAYLWVSEGMTDRNRAILRNFTTAAAAAGKYWILGGDFNMDPAELQRTGVINRMDGVIVFDTSRGSCVALGEARHRDYFIMSKTLLDGPLHVAVQNQHNTAPHSPVLLRVPRPREEKRWVRVLRRQRRWPLQLPTGCVAGPTSWPRLLEHRRHTQEDVDRYWGNLANAYEEHLNKYFNYVGLDWHERKGHLQLPTYAWEQLKPPTVREAAREQQWAEAAEWLGRRLEHVSTAVRARWKNGKQETLDWAQNNAKGILGKDIIGPLLERNHPAWRAEPDQERGDGDATDEQDNSDNLDELNYTVRRVEEDMTSLPENTPRRTPAVLGLTASQDCPLVGAEAAGERRRPTGRGRYTDIDWGKLANTVAWIDAEHITERGLHYVDCVAKRMTVASQRTWRRARPEAARDWRRQVTKHSQAGAGALHKWAQPPVPWAPIQPTESRAQQELTHPQVAADAALEGWETVWADSYNADEPWCQAPSDDEWSEHKVPRITPRDVIEACGRFRAGTGHHPIYLTPKAAGGFRNLGLIPELARVWETIRIPYARRWEAANKRVYDWARRGRSSERAAWLQALYCEAARADGHDYAVTYFDLVKCFEWVTHRKVWEASQRWGFNPIIMRTVLKIYSMARRTVLDGCYADGKAWQRGIVAGSGFPWADTCLFFDDLAMATYGRREYVDEVHPRLIEAVVTMFETALDMAVSRGAEGKTVTLASSTALGQHINKSARHLGVRVVKHEKHLGATATACRRRRVAAINKRALKFAARKARVAAVRRAGRAAHKLIRQAKVPALLYGSSVVGMADPKLAELRKNAAAAMEGNNKGRSTALTLLSDRADPGILANSGPIIAWATAWQEALEDDQLAARLQSAWRPWVMKIYKCKAPWLTVRGPAGAPWLTVQGALAHSARRPGSQCAATGRRLGWMTQASHTATIDGNVLDLRYTMLQEIQHHVARTTEKQLQGEWLGQHGRLCGITSIFLAPVQALLRRPLQGRWTQAHRTRVRGLFCGGTWPQARLHASGVATDSTCRACGLAPGTDRHRTFACPLRQPHRDVVGGLHIQQRGANPWPGPGADALWGRGITADPADELGLWELASCDDWLAEGNWDGLATGDIYVDGGWSFTKLKDNDEYDMDYVCYGPLPGAQWVQSILRAELYALLQALRVGTPPMRIFTDCQNVVDGVMAGPAWLDKRSRPHLDLWECIAQAIAELGGLGPRTVQVLKVKAHATRAERAAIGRAQWEGNKIADQYAKQGALYHTHPVWCREAYIQKYRLVRDILEFGAYIGVLGRDIVDTEQGSSPTDSNPPDPPSDLLDLPGNLGAVVGEEGGALVAPDPPAPPLVADLPSRAALDWGGTRVDRAQRAGHNIATRNTYVFSRRCARYARDRRDGAGERQLQSGTALSGYFMVRDSAKTANHGAASSQDGAEAEDATKAKLKKLRAHLAELRRQAEDPDLAMHVQGNIDIVQKKLMTCRQLSTAQRERTQGRVEKLEPDSKEAQEKLDREKALLARQDEKLQKQSARIEELSVPKPGKGWGAAASFLEQAKKCLRDQETDTKIAEALRHAQQQHTAEEERAAAAAAAAAAKAKKEADAAAREAAHDKQQRNKRRAEEEIKQELVSFPQNADATQITKIMQEAEQGQGFFTINANSIGTLERTMRSIRYTYKYPIMMAQELQANEHSISCFTQRMQKEGWRGRLAIGWVRALGKDLGKEGITIGAAYLWVSEGMTDRNRAILRNFTTAAAAAGKYWILGGDFNVDPGELQHTRVITRMDGVIVFDTSRGSRVTLGEARRRDYFIMSKTLLDGPLHVAVQNQYNTAPHSPVLLRVPRLREEKRWARVLRRQRRWPLQLPTGCVAGPTSWPRLLEHRRHTQEGVGRYWGNLANAYEEHLNKYFNCVGLGWHERKGHLQLPTYAWGQLKPPMVREAAREQQWAEAAEWLGRRLEHVSTAVRARWKKGKQETLDWAQNNAKGILGKDIIGPLLERNHPAWRAEPDQERGNDDATDEQDNSDNLDELNYTVRRVEEDMTSLPENTPRRTPAVLGLTASQDCPLSGAEAAGQRRRPTGRGRYTDIDWGKLANTVAWIDAEHITERGLHYVDCVAKRMTVASQRTWRRARPEAARDWRRRVTKHSQAGAGALHKWTKPPVPWAPIQPTGSRAQQELTHPQVAADTALEGWETVWADNYNADEPRCQAPSDDEWSEHRVPRITPRDVIEACGRFRAGTGLGEADWHPRLWRHGGFPGAARVASVLNAVERGAPWPTSQAAILIYLTPKAAGGFRNLGLIPELARARETIRIPYARRWEAANKRAYDWARRGRPPDRAAWLQALYCEAARADGHDYAVTYFDLIKCFEWVTHRKVWEASQRWGFNPIIMRTVLKIYSMARRIVLDGCYADGKAWQRGIVAGSRFPWADACLFFDDLAMATYGRHEYVDEVHPRLIEAVVTMFETTPDMAVSRGAEGKTVALASSTALGQHINKSARHLGARVVKHEKHLGATATACRRRRVAAINKRALKFAARKARVAAVRRAGRAAHKLIRQAKVPALLYGSSVVGMADSKLTEFRKNAVAAMEGNNKGRSTALTLLSDRADPGILANSGPIIAWATAWQEALEDDQLAARLQSAWRPWVMKIYKCKAPWLTVRGPAGAPWLTVQGALAHSARRPGSQCAATGRRLGWMTQASHTATIDGNVLDLRYTMLQEIQHHVARTTEKQLQGEWLGQHGRLCGITSIFLAPVGASQAHDNDEYDRGLRDVVAQLPGAQWVQSILRAELYALLQALRVGTPPMRIFTDCQNVVDGVMAGPARLDKRSRPHLDLWECIAQAIAELGGLGPRTVQVLKVKAHATRAERAAIGRAQWEGNKIADQYAKQGALYHTHPVWCREAYIQKYRLVRDILEFGAYIGVLGRDIVDTEQGSSPTDSNPPDPPSDLLDLPGNLGAVVGEEGGALVAPDPPAPPLVADLPSRAALDWGGTRVDRAQRAGHNIVTRNTYVFCRRCARYARDRWTGLFSPCRPRAQRVIGGRLTRLWSGLHPSTNQPL</sequence>
<protein>
    <recommendedName>
        <fullName evidence="2">RNase H type-1 domain-containing protein</fullName>
    </recommendedName>
</protein>
<feature type="compositionally biased region" description="Basic and acidic residues" evidence="1">
    <location>
        <begin position="1843"/>
        <end position="1871"/>
    </location>
</feature>
<evidence type="ECO:0000256" key="1">
    <source>
        <dbReference type="SAM" id="MobiDB-lite"/>
    </source>
</evidence>
<dbReference type="SUPFAM" id="SSF56219">
    <property type="entry name" value="DNase I-like"/>
    <property type="match status" value="1"/>
</dbReference>
<dbReference type="SUPFAM" id="SSF53098">
    <property type="entry name" value="Ribonuclease H-like"/>
    <property type="match status" value="2"/>
</dbReference>